<dbReference type="Gene3D" id="3.40.47.10">
    <property type="match status" value="1"/>
</dbReference>
<dbReference type="Gene3D" id="3.40.50.720">
    <property type="entry name" value="NAD(P)-binding Rossmann-like Domain"/>
    <property type="match status" value="1"/>
</dbReference>
<dbReference type="GO" id="GO:0006633">
    <property type="term" value="P:fatty acid biosynthetic process"/>
    <property type="evidence" value="ECO:0007669"/>
    <property type="project" value="TreeGrafter"/>
</dbReference>
<evidence type="ECO:0000259" key="6">
    <source>
        <dbReference type="PROSITE" id="PS52004"/>
    </source>
</evidence>
<dbReference type="Pfam" id="PF22621">
    <property type="entry name" value="CurL-like_PKS_C"/>
    <property type="match status" value="1"/>
</dbReference>
<feature type="domain" description="Carrier" evidence="5">
    <location>
        <begin position="1251"/>
        <end position="1326"/>
    </location>
</feature>
<dbReference type="InterPro" id="IPR057326">
    <property type="entry name" value="KR_dom"/>
</dbReference>
<organism evidence="7 8">
    <name type="scientific">Paenibacillus agilis</name>
    <dbReference type="NCBI Taxonomy" id="3020863"/>
    <lineage>
        <taxon>Bacteria</taxon>
        <taxon>Bacillati</taxon>
        <taxon>Bacillota</taxon>
        <taxon>Bacilli</taxon>
        <taxon>Bacillales</taxon>
        <taxon>Paenibacillaceae</taxon>
        <taxon>Paenibacillus</taxon>
    </lineage>
</organism>
<dbReference type="SMART" id="SM00823">
    <property type="entry name" value="PKS_PP"/>
    <property type="match status" value="1"/>
</dbReference>
<feature type="region of interest" description="Disordered" evidence="4">
    <location>
        <begin position="1224"/>
        <end position="1247"/>
    </location>
</feature>
<reference evidence="7 8" key="1">
    <citation type="submission" date="2019-07" db="EMBL/GenBank/DDBJ databases">
        <authorList>
            <person name="Kim J."/>
        </authorList>
    </citation>
    <scope>NUCLEOTIDE SEQUENCE [LARGE SCALE GENOMIC DNA]</scope>
    <source>
        <strain evidence="7 8">N4</strain>
    </source>
</reference>
<dbReference type="InterPro" id="IPR020841">
    <property type="entry name" value="PKS_Beta-ketoAc_synthase_dom"/>
</dbReference>
<dbReference type="InterPro" id="IPR013968">
    <property type="entry name" value="PKS_KR"/>
</dbReference>
<dbReference type="PROSITE" id="PS50075">
    <property type="entry name" value="CARRIER"/>
    <property type="match status" value="1"/>
</dbReference>
<dbReference type="Gene3D" id="1.10.1200.10">
    <property type="entry name" value="ACP-like"/>
    <property type="match status" value="1"/>
</dbReference>
<dbReference type="InterPro" id="IPR036291">
    <property type="entry name" value="NAD(P)-bd_dom_sf"/>
</dbReference>
<protein>
    <submittedName>
        <fullName evidence="7">KR domain-containing protein</fullName>
    </submittedName>
</protein>
<dbReference type="PANTHER" id="PTHR43775:SF37">
    <property type="entry name" value="SI:DKEY-61P9.11"/>
    <property type="match status" value="1"/>
</dbReference>
<gene>
    <name evidence="7" type="ORF">FPZ44_00255</name>
</gene>
<dbReference type="Pfam" id="PF00109">
    <property type="entry name" value="ketoacyl-synt"/>
    <property type="match status" value="1"/>
</dbReference>
<proteinExistence type="predicted"/>
<dbReference type="InterPro" id="IPR050091">
    <property type="entry name" value="PKS_NRPS_Biosynth_Enz"/>
</dbReference>
<dbReference type="Pfam" id="PF08659">
    <property type="entry name" value="KR"/>
    <property type="match status" value="1"/>
</dbReference>
<dbReference type="InterPro" id="IPR014030">
    <property type="entry name" value="Ketoacyl_synth_N"/>
</dbReference>
<evidence type="ECO:0000256" key="1">
    <source>
        <dbReference type="ARBA" id="ARBA00022450"/>
    </source>
</evidence>
<dbReference type="PROSITE" id="PS52004">
    <property type="entry name" value="KS3_2"/>
    <property type="match status" value="1"/>
</dbReference>
<dbReference type="Gene3D" id="1.10.1240.100">
    <property type="match status" value="1"/>
</dbReference>
<dbReference type="Proteomes" id="UP000318102">
    <property type="component" value="Unassembled WGS sequence"/>
</dbReference>
<sequence length="1395" mass="155403">MEVIKVDFQSIKLNRKSVAVPEDDVAFDQTSNANQDIAIIGIALKLPLADTVDQFASNLEMGRDCVRPIPQSRKQDTDLYFKRMGMNPEEVAYGEAAYLADIDKFDYPFFKLSPKEASLLDPNQRLFLQTAWKAIEDAGYSGGKLAGSRTGVYVGYGSDADYLKLIRQVEPEAVSLSMTGNVRPIIASRLSYLMDLRGPSLLVDTTCSSSLVAVHLACQAIRNGECDAAIVGGIQLHLIPVREYEVGIESSTSRARTFDDDADGTGTGEGVVAIMIKPLDQAREARDHIYAVIKSSAMSQDGGGSAGITAPNAEAQEAVIVDAWKRAGIDPETIGYIETHGTGTKLGDPIEHKGLERAFRRFTHKRQFCAIGALKSNIGHLDNTAGIAGLLKAVMSLKHKRIYPTLHFDRPNRVIDFANSPVYVNDRLVEWESSPTPRRCGVSSFGISGTNCHVILEEAPEGKHVVKPDKPHYHLFLLSAQSESALKAYVESSIQFIEQNPSVNLGDLCFSLSTGRGHYRYRLAIAANSAAEVLEELIRFNKLGFAALMNEREAEPSGYLYADYIERADRNSSQWTAIHSNTASIAATFVQSDKDDRELCGELGKLYVQGANYNWEQLYRKERRKRISFPTYPFDPYRCWVKLDVSSLDETSPVRKVNGDRADAVNEQLSHRNGHQYENENTHEEHSSSFYHHRIWRPESLSNSSQTIGKQTNIILLHNDDQTAASLVRRWEGADASVIQVVMGKQYERRDARSYVIRDEVKDYEQLLLDLADVSLTHIVDLCYIDKHAQVNHAEAEAHERVLDQTMYRFYRLAHALTRRSSNEPLDMIVVSQYADEVVADQARVQPEQSAMIGLSKAIGWENPHIRLRWIDLDEGTDATDVIGSELGVESSEFWTAYRNGQRYVERVDVLHVDERHVVGQPVHVDADGVYVITGGLGSIGLLIAAHLATEAKGTIHLALLGRTLLPPREQWSTIEREDKERWSIRAIRAIREMEAMGAQVELIRADTADEVQVRMAITELRQRYGRIAGVVHAAGIAEGNVISQLHSTELRAIVAAKTTGTWLLDHLTRADKPDFFVLFSSAITLVGGIGSGPYTAGNAYLDAYSVFRNRLGLRTLTINWPAWKQIGVTEDDDADADESKEMFCLMSAEQGVRAFQELLQSSVVNGERETENVLDSMSAHVSIRQAIVGYWNHQSGLFALGDRLPFRQSEQVQQERLLASFSDGGKKSSRLASGNRNIAADTDRRNEVPSTYSEIEGVVIRAWKRVLGYEELDVHANFFEIGGDSILITRVHQSIDEVFPSLTTISDLFSYPTVARITSHLHAVITSRAATSNLRLNPLDSKGEAPEIAMRGLKSSQQDPFNEVILDMFGRMKRGELSSKDAVRRFRELEVANE</sequence>
<dbReference type="SMART" id="SM00822">
    <property type="entry name" value="PKS_KR"/>
    <property type="match status" value="1"/>
</dbReference>
<dbReference type="Pfam" id="PF00550">
    <property type="entry name" value="PP-binding"/>
    <property type="match status" value="1"/>
</dbReference>
<dbReference type="PANTHER" id="PTHR43775">
    <property type="entry name" value="FATTY ACID SYNTHASE"/>
    <property type="match status" value="1"/>
</dbReference>
<dbReference type="GO" id="GO:0031177">
    <property type="term" value="F:phosphopantetheine binding"/>
    <property type="evidence" value="ECO:0007669"/>
    <property type="project" value="InterPro"/>
</dbReference>
<dbReference type="InterPro" id="IPR014031">
    <property type="entry name" value="Ketoacyl_synth_C"/>
</dbReference>
<dbReference type="InterPro" id="IPR049490">
    <property type="entry name" value="C883_1060-like_KR_N"/>
</dbReference>
<dbReference type="Pfam" id="PF21394">
    <property type="entry name" value="Beta-ketacyl_N"/>
    <property type="match status" value="1"/>
</dbReference>
<evidence type="ECO:0000313" key="7">
    <source>
        <dbReference type="EMBL" id="TVX91624.1"/>
    </source>
</evidence>
<evidence type="ECO:0000256" key="4">
    <source>
        <dbReference type="SAM" id="MobiDB-lite"/>
    </source>
</evidence>
<dbReference type="EMBL" id="VNJK01000001">
    <property type="protein sequence ID" value="TVX91624.1"/>
    <property type="molecule type" value="Genomic_DNA"/>
</dbReference>
<dbReference type="CDD" id="cd00833">
    <property type="entry name" value="PKS"/>
    <property type="match status" value="1"/>
</dbReference>
<name>A0A559IVH4_9BACL</name>
<dbReference type="CDD" id="cd08953">
    <property type="entry name" value="KR_2_SDR_x"/>
    <property type="match status" value="1"/>
</dbReference>
<evidence type="ECO:0000256" key="3">
    <source>
        <dbReference type="ARBA" id="ARBA00022679"/>
    </source>
</evidence>
<evidence type="ECO:0000313" key="8">
    <source>
        <dbReference type="Proteomes" id="UP000318102"/>
    </source>
</evidence>
<keyword evidence="3" id="KW-0808">Transferase</keyword>
<dbReference type="OrthoDB" id="9765680at2"/>
<accession>A0A559IVH4</accession>
<keyword evidence="2" id="KW-0597">Phosphoprotein</keyword>
<keyword evidence="1" id="KW-0596">Phosphopantetheine</keyword>
<evidence type="ECO:0000259" key="5">
    <source>
        <dbReference type="PROSITE" id="PS50075"/>
    </source>
</evidence>
<dbReference type="SMART" id="SM00825">
    <property type="entry name" value="PKS_KS"/>
    <property type="match status" value="1"/>
</dbReference>
<keyword evidence="8" id="KW-1185">Reference proteome</keyword>
<dbReference type="SUPFAM" id="SSF47336">
    <property type="entry name" value="ACP-like"/>
    <property type="match status" value="1"/>
</dbReference>
<feature type="domain" description="Ketosynthase family 3 (KS3)" evidence="6">
    <location>
        <begin position="34"/>
        <end position="458"/>
    </location>
</feature>
<dbReference type="GO" id="GO:0004312">
    <property type="term" value="F:fatty acid synthase activity"/>
    <property type="evidence" value="ECO:0007669"/>
    <property type="project" value="TreeGrafter"/>
</dbReference>
<dbReference type="SUPFAM" id="SSF51735">
    <property type="entry name" value="NAD(P)-binding Rossmann-fold domains"/>
    <property type="match status" value="2"/>
</dbReference>
<dbReference type="InterPro" id="IPR020806">
    <property type="entry name" value="PKS_PP-bd"/>
</dbReference>
<evidence type="ECO:0000256" key="2">
    <source>
        <dbReference type="ARBA" id="ARBA00022553"/>
    </source>
</evidence>
<dbReference type="InterPro" id="IPR009081">
    <property type="entry name" value="PP-bd_ACP"/>
</dbReference>
<comment type="caution">
    <text evidence="7">The sequence shown here is derived from an EMBL/GenBank/DDBJ whole genome shotgun (WGS) entry which is preliminary data.</text>
</comment>
<dbReference type="InterPro" id="IPR036736">
    <property type="entry name" value="ACP-like_sf"/>
</dbReference>
<dbReference type="InterPro" id="IPR016039">
    <property type="entry name" value="Thiolase-like"/>
</dbReference>
<dbReference type="Pfam" id="PF02801">
    <property type="entry name" value="Ketoacyl-synt_C"/>
    <property type="match status" value="1"/>
</dbReference>
<dbReference type="SUPFAM" id="SSF53901">
    <property type="entry name" value="Thiolase-like"/>
    <property type="match status" value="1"/>
</dbReference>